<dbReference type="EMBL" id="KV722364">
    <property type="protein sequence ID" value="OCH92737.1"/>
    <property type="molecule type" value="Genomic_DNA"/>
</dbReference>
<name>A0A8E2B531_9APHY</name>
<evidence type="ECO:0000313" key="3">
    <source>
        <dbReference type="Proteomes" id="UP000250043"/>
    </source>
</evidence>
<dbReference type="Pfam" id="PF20151">
    <property type="entry name" value="DUF6533"/>
    <property type="match status" value="1"/>
</dbReference>
<feature type="domain" description="DUF6533" evidence="1">
    <location>
        <begin position="41"/>
        <end position="75"/>
    </location>
</feature>
<accession>A0A8E2B531</accession>
<organism evidence="2 3">
    <name type="scientific">Obba rivulosa</name>
    <dbReference type="NCBI Taxonomy" id="1052685"/>
    <lineage>
        <taxon>Eukaryota</taxon>
        <taxon>Fungi</taxon>
        <taxon>Dikarya</taxon>
        <taxon>Basidiomycota</taxon>
        <taxon>Agaricomycotina</taxon>
        <taxon>Agaricomycetes</taxon>
        <taxon>Polyporales</taxon>
        <taxon>Gelatoporiaceae</taxon>
        <taxon>Obba</taxon>
    </lineage>
</organism>
<proteinExistence type="predicted"/>
<dbReference type="OrthoDB" id="2745134at2759"/>
<reference evidence="2 3" key="1">
    <citation type="submission" date="2016-07" db="EMBL/GenBank/DDBJ databases">
        <title>Draft genome of the white-rot fungus Obba rivulosa 3A-2.</title>
        <authorList>
            <consortium name="DOE Joint Genome Institute"/>
            <person name="Miettinen O."/>
            <person name="Riley R."/>
            <person name="Acob R."/>
            <person name="Barry K."/>
            <person name="Cullen D."/>
            <person name="De Vries R."/>
            <person name="Hainaut M."/>
            <person name="Hatakka A."/>
            <person name="Henrissat B."/>
            <person name="Hilden K."/>
            <person name="Kuo R."/>
            <person name="Labutti K."/>
            <person name="Lipzen A."/>
            <person name="Makela M.R."/>
            <person name="Sandor L."/>
            <person name="Spatafora J.W."/>
            <person name="Grigoriev I.V."/>
            <person name="Hibbett D.S."/>
        </authorList>
    </citation>
    <scope>NUCLEOTIDE SEQUENCE [LARGE SCALE GENOMIC DNA]</scope>
    <source>
        <strain evidence="2 3">3A-2</strain>
    </source>
</reference>
<gene>
    <name evidence="2" type="ORF">OBBRIDRAFT_772758</name>
</gene>
<keyword evidence="3" id="KW-1185">Reference proteome</keyword>
<dbReference type="InterPro" id="IPR045340">
    <property type="entry name" value="DUF6533"/>
</dbReference>
<protein>
    <recommendedName>
        <fullName evidence="1">DUF6533 domain-containing protein</fullName>
    </recommendedName>
</protein>
<sequence length="75" mass="8846">MLRSESYLKISCVHRQLEIYYATASASKLLVSFVTEYASYAAVLVLYDHISTLDREIELIWRRRFSSIIMLFHLN</sequence>
<dbReference type="Proteomes" id="UP000250043">
    <property type="component" value="Unassembled WGS sequence"/>
</dbReference>
<dbReference type="AlphaFoldDB" id="A0A8E2B531"/>
<evidence type="ECO:0000259" key="1">
    <source>
        <dbReference type="Pfam" id="PF20151"/>
    </source>
</evidence>
<evidence type="ECO:0000313" key="2">
    <source>
        <dbReference type="EMBL" id="OCH92737.1"/>
    </source>
</evidence>